<proteinExistence type="inferred from homology"/>
<evidence type="ECO:0000313" key="12">
    <source>
        <dbReference type="Proteomes" id="UP000198508"/>
    </source>
</evidence>
<dbReference type="GO" id="GO:0140359">
    <property type="term" value="F:ABC-type transporter activity"/>
    <property type="evidence" value="ECO:0007669"/>
    <property type="project" value="InterPro"/>
</dbReference>
<keyword evidence="3 9" id="KW-0813">Transport</keyword>
<keyword evidence="6 9" id="KW-0812">Transmembrane</keyword>
<accession>A0A1I0K764</accession>
<dbReference type="RefSeq" id="WP_092371517.1">
    <property type="nucleotide sequence ID" value="NZ_FOIM01000051.1"/>
</dbReference>
<gene>
    <name evidence="11" type="ORF">SAMN05216313_15121</name>
</gene>
<keyword evidence="12" id="KW-1185">Reference proteome</keyword>
<feature type="transmembrane region" description="Helical" evidence="9">
    <location>
        <begin position="175"/>
        <end position="194"/>
    </location>
</feature>
<evidence type="ECO:0000256" key="7">
    <source>
        <dbReference type="ARBA" id="ARBA00022989"/>
    </source>
</evidence>
<feature type="transmembrane region" description="Helical" evidence="9">
    <location>
        <begin position="232"/>
        <end position="252"/>
    </location>
</feature>
<keyword evidence="7 9" id="KW-1133">Transmembrane helix</keyword>
<dbReference type="AlphaFoldDB" id="A0A1I0K764"/>
<evidence type="ECO:0000256" key="3">
    <source>
        <dbReference type="ARBA" id="ARBA00022448"/>
    </source>
</evidence>
<keyword evidence="4 9" id="KW-1003">Cell membrane</keyword>
<reference evidence="12" key="1">
    <citation type="submission" date="2016-10" db="EMBL/GenBank/DDBJ databases">
        <authorList>
            <person name="Varghese N."/>
            <person name="Submissions S."/>
        </authorList>
    </citation>
    <scope>NUCLEOTIDE SEQUENCE [LARGE SCALE GENOMIC DNA]</scope>
    <source>
        <strain evidence="12">NLAE-zl-G277</strain>
    </source>
</reference>
<keyword evidence="5" id="KW-0997">Cell inner membrane</keyword>
<dbReference type="InterPro" id="IPR000412">
    <property type="entry name" value="ABC_2_transport"/>
</dbReference>
<evidence type="ECO:0000256" key="1">
    <source>
        <dbReference type="ARBA" id="ARBA00004429"/>
    </source>
</evidence>
<keyword evidence="8 9" id="KW-0472">Membrane</keyword>
<dbReference type="Proteomes" id="UP000198508">
    <property type="component" value="Unassembled WGS sequence"/>
</dbReference>
<dbReference type="STRING" id="460384.SAMN05216313_15121"/>
<evidence type="ECO:0000256" key="2">
    <source>
        <dbReference type="ARBA" id="ARBA00007783"/>
    </source>
</evidence>
<comment type="similarity">
    <text evidence="2 9">Belongs to the ABC-2 integral membrane protein family.</text>
</comment>
<evidence type="ECO:0000256" key="8">
    <source>
        <dbReference type="ARBA" id="ARBA00023136"/>
    </source>
</evidence>
<organism evidence="11 12">
    <name type="scientific">Enterocloster lavalensis</name>
    <dbReference type="NCBI Taxonomy" id="460384"/>
    <lineage>
        <taxon>Bacteria</taxon>
        <taxon>Bacillati</taxon>
        <taxon>Bacillota</taxon>
        <taxon>Clostridia</taxon>
        <taxon>Lachnospirales</taxon>
        <taxon>Lachnospiraceae</taxon>
        <taxon>Enterocloster</taxon>
    </lineage>
</organism>
<name>A0A1I0K764_9FIRM</name>
<evidence type="ECO:0000259" key="10">
    <source>
        <dbReference type="PROSITE" id="PS51012"/>
    </source>
</evidence>
<evidence type="ECO:0000256" key="5">
    <source>
        <dbReference type="ARBA" id="ARBA00022519"/>
    </source>
</evidence>
<dbReference type="InterPro" id="IPR047817">
    <property type="entry name" value="ABC2_TM_bact-type"/>
</dbReference>
<comment type="subcellular location">
    <subcellularLocation>
        <location evidence="1">Cell inner membrane</location>
        <topology evidence="1">Multi-pass membrane protein</topology>
    </subcellularLocation>
    <subcellularLocation>
        <location evidence="9">Cell membrane</location>
        <topology evidence="9">Multi-pass membrane protein</topology>
    </subcellularLocation>
</comment>
<feature type="transmembrane region" description="Helical" evidence="9">
    <location>
        <begin position="106"/>
        <end position="133"/>
    </location>
</feature>
<evidence type="ECO:0000256" key="9">
    <source>
        <dbReference type="RuleBase" id="RU361157"/>
    </source>
</evidence>
<dbReference type="PRINTS" id="PR00164">
    <property type="entry name" value="ABC2TRNSPORT"/>
</dbReference>
<feature type="transmembrane region" description="Helical" evidence="9">
    <location>
        <begin position="63"/>
        <end position="80"/>
    </location>
</feature>
<dbReference type="PANTHER" id="PTHR30413">
    <property type="entry name" value="INNER MEMBRANE TRANSPORT PERMEASE"/>
    <property type="match status" value="1"/>
</dbReference>
<dbReference type="InterPro" id="IPR013525">
    <property type="entry name" value="ABC2_TM"/>
</dbReference>
<dbReference type="PROSITE" id="PS51012">
    <property type="entry name" value="ABC_TM2"/>
    <property type="match status" value="1"/>
</dbReference>
<evidence type="ECO:0000256" key="6">
    <source>
        <dbReference type="ARBA" id="ARBA00022692"/>
    </source>
</evidence>
<feature type="domain" description="ABC transmembrane type-2" evidence="10">
    <location>
        <begin position="35"/>
        <end position="254"/>
    </location>
</feature>
<dbReference type="EMBL" id="FOIM01000051">
    <property type="protein sequence ID" value="SEU19725.1"/>
    <property type="molecule type" value="Genomic_DNA"/>
</dbReference>
<sequence>MQKLKAWVNGFYGYRHLLLQLVEKDIKLKYRRSFLGYLWSILNPLMVMIIMVIVFSNMFRFDIINYPVYLLIGQTIFSFVSESTNQAMWSITGNASLLKKTYVPKYIFTLSKVTSSCINTLFSLGAMVIVFLVCKVKLNWYMLFIPVIMFQVYVFCVGMGMFLSQATVFFRDVQYIYAAFITAWMYLTPIFYPISQLPFELMWAIKHFNPLYSYIAQFRTIVLDGVMPDPRLVLYGFAVSACMLVIGTFCFLKNQDRFILYI</sequence>
<evidence type="ECO:0000256" key="4">
    <source>
        <dbReference type="ARBA" id="ARBA00022475"/>
    </source>
</evidence>
<dbReference type="GO" id="GO:0043190">
    <property type="term" value="C:ATP-binding cassette (ABC) transporter complex"/>
    <property type="evidence" value="ECO:0007669"/>
    <property type="project" value="InterPro"/>
</dbReference>
<dbReference type="PANTHER" id="PTHR30413:SF8">
    <property type="entry name" value="TRANSPORT PERMEASE PROTEIN"/>
    <property type="match status" value="1"/>
</dbReference>
<dbReference type="GO" id="GO:0015920">
    <property type="term" value="P:lipopolysaccharide transport"/>
    <property type="evidence" value="ECO:0007669"/>
    <property type="project" value="TreeGrafter"/>
</dbReference>
<feature type="transmembrane region" description="Helical" evidence="9">
    <location>
        <begin position="139"/>
        <end position="163"/>
    </location>
</feature>
<feature type="transmembrane region" description="Helical" evidence="9">
    <location>
        <begin position="34"/>
        <end position="57"/>
    </location>
</feature>
<evidence type="ECO:0000313" key="11">
    <source>
        <dbReference type="EMBL" id="SEU19725.1"/>
    </source>
</evidence>
<dbReference type="Pfam" id="PF01061">
    <property type="entry name" value="ABC2_membrane"/>
    <property type="match status" value="1"/>
</dbReference>
<protein>
    <recommendedName>
        <fullName evidence="9">Transport permease protein</fullName>
    </recommendedName>
</protein>